<proteinExistence type="predicted"/>
<dbReference type="Gene3D" id="3.30.420.10">
    <property type="entry name" value="Ribonuclease H-like superfamily/Ribonuclease H"/>
    <property type="match status" value="1"/>
</dbReference>
<evidence type="ECO:0008006" key="3">
    <source>
        <dbReference type="Google" id="ProtNLM"/>
    </source>
</evidence>
<accession>A0AB34J136</accession>
<protein>
    <recommendedName>
        <fullName evidence="3">Exonuclease domain-containing protein</fullName>
    </recommendedName>
</protein>
<dbReference type="InterPro" id="IPR036397">
    <property type="entry name" value="RNaseH_sf"/>
</dbReference>
<dbReference type="InterPro" id="IPR012337">
    <property type="entry name" value="RNaseH-like_sf"/>
</dbReference>
<gene>
    <name evidence="1" type="ORF">AB1Y20_006721</name>
</gene>
<organism evidence="1 2">
    <name type="scientific">Prymnesium parvum</name>
    <name type="common">Toxic golden alga</name>
    <dbReference type="NCBI Taxonomy" id="97485"/>
    <lineage>
        <taxon>Eukaryota</taxon>
        <taxon>Haptista</taxon>
        <taxon>Haptophyta</taxon>
        <taxon>Prymnesiophyceae</taxon>
        <taxon>Prymnesiales</taxon>
        <taxon>Prymnesiaceae</taxon>
        <taxon>Prymnesium</taxon>
    </lineage>
</organism>
<evidence type="ECO:0000313" key="1">
    <source>
        <dbReference type="EMBL" id="KAL1510413.1"/>
    </source>
</evidence>
<dbReference type="Proteomes" id="UP001515480">
    <property type="component" value="Unassembled WGS sequence"/>
</dbReference>
<dbReference type="AlphaFoldDB" id="A0AB34J136"/>
<dbReference type="EMBL" id="JBGBPQ010000015">
    <property type="protein sequence ID" value="KAL1510413.1"/>
    <property type="molecule type" value="Genomic_DNA"/>
</dbReference>
<name>A0AB34J136_PRYPA</name>
<dbReference type="SUPFAM" id="SSF53098">
    <property type="entry name" value="Ribonuclease H-like"/>
    <property type="match status" value="1"/>
</dbReference>
<keyword evidence="2" id="KW-1185">Reference proteome</keyword>
<reference evidence="1 2" key="1">
    <citation type="journal article" date="2024" name="Science">
        <title>Giant polyketide synthase enzymes in the biosynthesis of giant marine polyether toxins.</title>
        <authorList>
            <person name="Fallon T.R."/>
            <person name="Shende V.V."/>
            <person name="Wierzbicki I.H."/>
            <person name="Pendleton A.L."/>
            <person name="Watervoot N.F."/>
            <person name="Auber R.P."/>
            <person name="Gonzalez D.J."/>
            <person name="Wisecaver J.H."/>
            <person name="Moore B.S."/>
        </authorList>
    </citation>
    <scope>NUCLEOTIDE SEQUENCE [LARGE SCALE GENOMIC DNA]</scope>
    <source>
        <strain evidence="1 2">12B1</strain>
    </source>
</reference>
<sequence length="273" mass="30556">MLAAAVLPLPLPQQRLLERGLTQREVTCVEHRHRRRTGKRLTLDELDATLLALDQLSLLPEQARHLLRSTPGVELRRMCQTRRGWCSYRKTLCSCASLCSSGEEVTQPRFPQVLAFDCEFQPERFAAVDEDGRILYDGLVVGDREDTTLRGVLSCDKPNLQRLDVSALQKELLALQSSGCTFIAHTPARDLEVLRLPYLPVVDIARCGLSRDAQTASLKHMAQMHLGLKIHAGGRAHCAVQDARVVMAIFQKLFSQDVPPSSSERRNVSEMAH</sequence>
<dbReference type="GO" id="GO:0003676">
    <property type="term" value="F:nucleic acid binding"/>
    <property type="evidence" value="ECO:0007669"/>
    <property type="project" value="InterPro"/>
</dbReference>
<comment type="caution">
    <text evidence="1">The sequence shown here is derived from an EMBL/GenBank/DDBJ whole genome shotgun (WGS) entry which is preliminary data.</text>
</comment>
<evidence type="ECO:0000313" key="2">
    <source>
        <dbReference type="Proteomes" id="UP001515480"/>
    </source>
</evidence>